<gene>
    <name evidence="2" type="ORF">CCUS01_11948</name>
</gene>
<dbReference type="AlphaFoldDB" id="A0AAI9XFX2"/>
<proteinExistence type="predicted"/>
<organism evidence="2 3">
    <name type="scientific">Colletotrichum cuscutae</name>
    <dbReference type="NCBI Taxonomy" id="1209917"/>
    <lineage>
        <taxon>Eukaryota</taxon>
        <taxon>Fungi</taxon>
        <taxon>Dikarya</taxon>
        <taxon>Ascomycota</taxon>
        <taxon>Pezizomycotina</taxon>
        <taxon>Sordariomycetes</taxon>
        <taxon>Hypocreomycetidae</taxon>
        <taxon>Glomerellales</taxon>
        <taxon>Glomerellaceae</taxon>
        <taxon>Colletotrichum</taxon>
        <taxon>Colletotrichum acutatum species complex</taxon>
    </lineage>
</organism>
<sequence>MRLSVGRFCRILNDEIIDMGPGVQLCKYGMYRSTAVTRQKPGLINRSGLTGFIIIEIFVQNRMLIVEKYLKNCDLTVSSLCLGLYHHPAQRKCAGYHEKKPSEASHSSRPHRRAAKGEGGTWGSTSTTSNRESILSDYENHRPEDRSEIQEQAIPGKVSFVTHPLLVSLASAKKSAMLKLESINRTAAGQAPKKHKEGEHSLNCLTRTPISSPEAIVSSQYRPLTNSFVELIAGTHDGLHTDSFLWPTCRNYASC</sequence>
<evidence type="ECO:0000313" key="3">
    <source>
        <dbReference type="Proteomes" id="UP001239213"/>
    </source>
</evidence>
<comment type="caution">
    <text evidence="2">The sequence shown here is derived from an EMBL/GenBank/DDBJ whole genome shotgun (WGS) entry which is preliminary data.</text>
</comment>
<dbReference type="Proteomes" id="UP001239213">
    <property type="component" value="Unassembled WGS sequence"/>
</dbReference>
<protein>
    <submittedName>
        <fullName evidence="2">Uncharacterized protein</fullName>
    </submittedName>
</protein>
<keyword evidence="3" id="KW-1185">Reference proteome</keyword>
<evidence type="ECO:0000313" key="2">
    <source>
        <dbReference type="EMBL" id="KAK1448026.1"/>
    </source>
</evidence>
<feature type="region of interest" description="Disordered" evidence="1">
    <location>
        <begin position="96"/>
        <end position="133"/>
    </location>
</feature>
<name>A0AAI9XFX2_9PEZI</name>
<evidence type="ECO:0000256" key="1">
    <source>
        <dbReference type="SAM" id="MobiDB-lite"/>
    </source>
</evidence>
<dbReference type="EMBL" id="MPDP01000312">
    <property type="protein sequence ID" value="KAK1448026.1"/>
    <property type="molecule type" value="Genomic_DNA"/>
</dbReference>
<accession>A0AAI9XFX2</accession>
<reference evidence="2" key="1">
    <citation type="submission" date="2016-11" db="EMBL/GenBank/DDBJ databases">
        <title>The genome sequence of Colletotrichum cuscutae.</title>
        <authorList>
            <person name="Baroncelli R."/>
        </authorList>
    </citation>
    <scope>NUCLEOTIDE SEQUENCE</scope>
    <source>
        <strain evidence="2">IMI 304802</strain>
    </source>
</reference>